<feature type="compositionally biased region" description="Basic and acidic residues" evidence="1">
    <location>
        <begin position="1"/>
        <end position="11"/>
    </location>
</feature>
<name>A0A1F5Z7A2_9BACT</name>
<dbReference type="Proteomes" id="UP000176854">
    <property type="component" value="Unassembled WGS sequence"/>
</dbReference>
<keyword evidence="2" id="KW-0812">Transmembrane</keyword>
<dbReference type="STRING" id="1798373.A2154_03490"/>
<proteinExistence type="predicted"/>
<organism evidence="3 4">
    <name type="scientific">Candidatus Gottesmanbacteria bacterium RBG_16_43_7</name>
    <dbReference type="NCBI Taxonomy" id="1798373"/>
    <lineage>
        <taxon>Bacteria</taxon>
        <taxon>Candidatus Gottesmaniibacteriota</taxon>
    </lineage>
</organism>
<comment type="caution">
    <text evidence="3">The sequence shown here is derived from an EMBL/GenBank/DDBJ whole genome shotgun (WGS) entry which is preliminary data.</text>
</comment>
<accession>A0A1F5Z7A2</accession>
<reference evidence="3 4" key="1">
    <citation type="journal article" date="2016" name="Nat. Commun.">
        <title>Thousands of microbial genomes shed light on interconnected biogeochemical processes in an aquifer system.</title>
        <authorList>
            <person name="Anantharaman K."/>
            <person name="Brown C.T."/>
            <person name="Hug L.A."/>
            <person name="Sharon I."/>
            <person name="Castelle C.J."/>
            <person name="Probst A.J."/>
            <person name="Thomas B.C."/>
            <person name="Singh A."/>
            <person name="Wilkins M.J."/>
            <person name="Karaoz U."/>
            <person name="Brodie E.L."/>
            <person name="Williams K.H."/>
            <person name="Hubbard S.S."/>
            <person name="Banfield J.F."/>
        </authorList>
    </citation>
    <scope>NUCLEOTIDE SEQUENCE [LARGE SCALE GENOMIC DNA]</scope>
</reference>
<evidence type="ECO:0000256" key="2">
    <source>
        <dbReference type="SAM" id="Phobius"/>
    </source>
</evidence>
<evidence type="ECO:0000313" key="4">
    <source>
        <dbReference type="Proteomes" id="UP000176854"/>
    </source>
</evidence>
<dbReference type="AlphaFoldDB" id="A0A1F5Z7A2"/>
<evidence type="ECO:0000313" key="3">
    <source>
        <dbReference type="EMBL" id="OGG08316.1"/>
    </source>
</evidence>
<feature type="transmembrane region" description="Helical" evidence="2">
    <location>
        <begin position="44"/>
        <end position="61"/>
    </location>
</feature>
<feature type="region of interest" description="Disordered" evidence="1">
    <location>
        <begin position="1"/>
        <end position="22"/>
    </location>
</feature>
<keyword evidence="2" id="KW-1133">Transmembrane helix</keyword>
<dbReference type="EMBL" id="MFJC01000070">
    <property type="protein sequence ID" value="OGG08316.1"/>
    <property type="molecule type" value="Genomic_DNA"/>
</dbReference>
<sequence length="163" mass="17371">MQQDTVTKKETLPTTGQAEAGDPRVLKDFKNESESEKTMKNVSVILYIILIFLGVGTGFLLSSKFPAGVKVAESSEIIMSDKVVGSTDVTTFKDSAAGTIEKGGLNGEGTHKLVRAGGPSQTVYLISSVVDLDQFVGQKVTVWGQTMAAQKAAWLMDVGKVEL</sequence>
<keyword evidence="2" id="KW-0472">Membrane</keyword>
<gene>
    <name evidence="3" type="ORF">A2154_03490</name>
</gene>
<evidence type="ECO:0000256" key="1">
    <source>
        <dbReference type="SAM" id="MobiDB-lite"/>
    </source>
</evidence>
<protein>
    <submittedName>
        <fullName evidence="3">Uncharacterized protein</fullName>
    </submittedName>
</protein>